<proteinExistence type="predicted"/>
<dbReference type="AlphaFoldDB" id="A0AA49JD64"/>
<sequence>MYKITADGKTMVGCNHDAWLSTPKVWFENAKQANGYGAAFTGARQVSNNRTTPQSGMNTSGLIFSRLASYYPIQNNPFTDRLKVSDEADYLTNILHKCASVKEVRKYIEQYDHSFFINDVFIYIDSLGNYLIVEPYNLIEGNNPNYVLANFCPSITDNEQARKLERYRKGEDFLKTNEAIPSLAFCRTLSDSMSVCRKRNGDGTLLTSIWDTKDKMVSLYFYHSYDTVVQYNLKEELAKGDHTINVPEIFPRNSDFEKLINYKTPSNTIELRILLVVLAVLLAFFPFMLAISKFWKKKFNAMSIKSILTITVSNLLLIAYIFVLITNKNIFYFDAPYKHYKSNIISAFSYTPFLLLVLFGSILFYMINSSELNKTKLWIKTILALNNLIYIFLIVGFAYWGLYNIWT</sequence>
<keyword evidence="1" id="KW-0812">Transmembrane</keyword>
<dbReference type="EMBL" id="CP129970">
    <property type="protein sequence ID" value="WKK83456.2"/>
    <property type="molecule type" value="Genomic_DNA"/>
</dbReference>
<evidence type="ECO:0000313" key="2">
    <source>
        <dbReference type="EMBL" id="WKK83456.2"/>
    </source>
</evidence>
<name>A0AA49JD64_9BACT</name>
<dbReference type="Gene3D" id="3.60.60.10">
    <property type="entry name" value="Penicillin V Acylase, Chain A"/>
    <property type="match status" value="1"/>
</dbReference>
<gene>
    <name evidence="2" type="ORF">QYS48_14020</name>
</gene>
<feature type="transmembrane region" description="Helical" evidence="1">
    <location>
        <begin position="345"/>
        <end position="367"/>
    </location>
</feature>
<feature type="transmembrane region" description="Helical" evidence="1">
    <location>
        <begin position="307"/>
        <end position="325"/>
    </location>
</feature>
<evidence type="ECO:0008006" key="4">
    <source>
        <dbReference type="Google" id="ProtNLM"/>
    </source>
</evidence>
<feature type="transmembrane region" description="Helical" evidence="1">
    <location>
        <begin position="388"/>
        <end position="406"/>
    </location>
</feature>
<accession>A0AA49JD64</accession>
<protein>
    <recommendedName>
        <fullName evidence="4">Choloylglycine hydrolase/NAAA C-terminal domain-containing protein</fullName>
    </recommendedName>
</protein>
<reference evidence="2" key="1">
    <citation type="submission" date="2023-08" db="EMBL/GenBank/DDBJ databases">
        <title>Comparative genomics and taxonomic characterization of three novel marine species of genus Marivirga.</title>
        <authorList>
            <person name="Muhammad N."/>
            <person name="Kim S.-G."/>
        </authorList>
    </citation>
    <scope>NUCLEOTIDE SEQUENCE [LARGE SCALE GENOMIC DNA]</scope>
    <source>
        <strain evidence="2">ABR2-2</strain>
    </source>
</reference>
<evidence type="ECO:0000256" key="1">
    <source>
        <dbReference type="SAM" id="Phobius"/>
    </source>
</evidence>
<keyword evidence="1" id="KW-0472">Membrane</keyword>
<evidence type="ECO:0000313" key="3">
    <source>
        <dbReference type="Proteomes" id="UP001244443"/>
    </source>
</evidence>
<organism evidence="2 3">
    <name type="scientific">Marivirga arenosa</name>
    <dbReference type="NCBI Taxonomy" id="3059076"/>
    <lineage>
        <taxon>Bacteria</taxon>
        <taxon>Pseudomonadati</taxon>
        <taxon>Bacteroidota</taxon>
        <taxon>Cytophagia</taxon>
        <taxon>Cytophagales</taxon>
        <taxon>Marivirgaceae</taxon>
        <taxon>Marivirga</taxon>
    </lineage>
</organism>
<dbReference type="Proteomes" id="UP001244443">
    <property type="component" value="Chromosome"/>
</dbReference>
<keyword evidence="3" id="KW-1185">Reference proteome</keyword>
<feature type="transmembrane region" description="Helical" evidence="1">
    <location>
        <begin position="273"/>
        <end position="295"/>
    </location>
</feature>
<dbReference type="RefSeq" id="WP_308357248.1">
    <property type="nucleotide sequence ID" value="NZ_CP129970.2"/>
</dbReference>
<keyword evidence="1" id="KW-1133">Transmembrane helix</keyword>